<protein>
    <submittedName>
        <fullName evidence="2">Uncharacterized protein</fullName>
    </submittedName>
</protein>
<dbReference type="GO" id="GO:0016255">
    <property type="term" value="P:attachment of GPI anchor to protein"/>
    <property type="evidence" value="ECO:0007669"/>
    <property type="project" value="TreeGrafter"/>
</dbReference>
<evidence type="ECO:0000313" key="2">
    <source>
        <dbReference type="EMBL" id="WPK23106.1"/>
    </source>
</evidence>
<dbReference type="RefSeq" id="XP_062875493.1">
    <property type="nucleotide sequence ID" value="XM_063019423.1"/>
</dbReference>
<feature type="transmembrane region" description="Helical" evidence="1">
    <location>
        <begin position="428"/>
        <end position="447"/>
    </location>
</feature>
<feature type="transmembrane region" description="Helical" evidence="1">
    <location>
        <begin position="485"/>
        <end position="504"/>
    </location>
</feature>
<keyword evidence="3" id="KW-1185">Reference proteome</keyword>
<feature type="transmembrane region" description="Helical" evidence="1">
    <location>
        <begin position="563"/>
        <end position="586"/>
    </location>
</feature>
<evidence type="ECO:0000256" key="1">
    <source>
        <dbReference type="SAM" id="Phobius"/>
    </source>
</evidence>
<dbReference type="GeneID" id="88171400"/>
<feature type="transmembrane region" description="Helical" evidence="1">
    <location>
        <begin position="516"/>
        <end position="538"/>
    </location>
</feature>
<feature type="transmembrane region" description="Helical" evidence="1">
    <location>
        <begin position="459"/>
        <end position="479"/>
    </location>
</feature>
<dbReference type="PIRSF" id="PIRSF036762">
    <property type="entry name" value="GAA1"/>
    <property type="match status" value="1"/>
</dbReference>
<dbReference type="Proteomes" id="UP001338582">
    <property type="component" value="Chromosome 1"/>
</dbReference>
<dbReference type="InterPro" id="IPR007246">
    <property type="entry name" value="Gaa1"/>
</dbReference>
<name>A0AAX4H4J4_9ASCO</name>
<evidence type="ECO:0000313" key="3">
    <source>
        <dbReference type="Proteomes" id="UP001338582"/>
    </source>
</evidence>
<feature type="transmembrane region" description="Helical" evidence="1">
    <location>
        <begin position="20"/>
        <end position="41"/>
    </location>
</feature>
<proteinExistence type="predicted"/>
<dbReference type="Pfam" id="PF04114">
    <property type="entry name" value="Gaa1"/>
    <property type="match status" value="1"/>
</dbReference>
<gene>
    <name evidence="2" type="ORF">PUMCH_000331</name>
</gene>
<sequence>MALAETVLRKVYKLGLLPKLFLILPRVSFLLALASVAWLLMLPMDGQFRNTYISENALMPGQVTSYFRESEWNYVRGFRSEVVNWNFSEMSTDNELLTNWLQDFGWSVSKHRDPKTNTTTTYAIMHAPRGDNTEAMVLVVPYFTSEGMPNKGGLTLGPALANYFAKMSIWSKNLILVFPHNGHSVLRSWVEAYHTTLDATAGSIDAALVVEYPSDSDAFGHLEINYEGLNGQLPNLDLINTVTTVASHEGIRVSVQGMSPDDIDKRDYWSRLQVFASGILRLATAGISSKSPGCESFSGWQIQAITISAAGEKGHDVTQFGRIIDSSFRSVNNLLEKFHQSFFFYLLMSPRHFVSIGTYLPAAVLVAVSFAISSLYSLASGVTTPEFITHISDVLFIFTGIEAVCLLLSLLMQTIVVNATEGYTTTITIVYGLVISTLVTVLSTLAGNNIKILSKTHSYMLLAFALFFIAMLIVSMLIVHFALAFSIGICALPLTFIQPLINMCNAGNGSLIKHKLRIAMCLLISSPITVVVALGYLINDGGMFGIANFSHGLFVSWDAMQSWTYFIIALGWYPAWSAIAVACIFGDFRIESVKQKAD</sequence>
<dbReference type="PANTHER" id="PTHR13304:SF0">
    <property type="entry name" value="GLYCOSYLPHOSPHATIDYLINOSITOL ANCHOR ATTACHMENT 1 PROTEIN"/>
    <property type="match status" value="1"/>
</dbReference>
<dbReference type="AlphaFoldDB" id="A0AAX4H4J4"/>
<dbReference type="GO" id="GO:0042765">
    <property type="term" value="C:GPI-anchor transamidase complex"/>
    <property type="evidence" value="ECO:0007669"/>
    <property type="project" value="InterPro"/>
</dbReference>
<feature type="transmembrane region" description="Helical" evidence="1">
    <location>
        <begin position="359"/>
        <end position="382"/>
    </location>
</feature>
<keyword evidence="1" id="KW-0812">Transmembrane</keyword>
<dbReference type="EMBL" id="CP138894">
    <property type="protein sequence ID" value="WPK23106.1"/>
    <property type="molecule type" value="Genomic_DNA"/>
</dbReference>
<keyword evidence="1" id="KW-1133">Transmembrane helix</keyword>
<feature type="transmembrane region" description="Helical" evidence="1">
    <location>
        <begin position="394"/>
        <end position="416"/>
    </location>
</feature>
<dbReference type="KEGG" id="asau:88171400"/>
<reference evidence="2 3" key="1">
    <citation type="submission" date="2023-10" db="EMBL/GenBank/DDBJ databases">
        <title>Draft Genome Sequence of Candida saopaulonensis from a very Premature Infant with Sepsis.</title>
        <authorList>
            <person name="Ning Y."/>
            <person name="Dai R."/>
            <person name="Xiao M."/>
            <person name="Xu Y."/>
            <person name="Yan Q."/>
            <person name="Zhang L."/>
        </authorList>
    </citation>
    <scope>NUCLEOTIDE SEQUENCE [LARGE SCALE GENOMIC DNA]</scope>
    <source>
        <strain evidence="2 3">19XY460</strain>
    </source>
</reference>
<dbReference type="PANTHER" id="PTHR13304">
    <property type="entry name" value="GLYCOSYLPHOSPHATIDYLINOSITOL ANCHOR ATTACHMENT 1 PROTEIN"/>
    <property type="match status" value="1"/>
</dbReference>
<accession>A0AAX4H4J4</accession>
<organism evidence="2 3">
    <name type="scientific">Australozyma saopauloensis</name>
    <dbReference type="NCBI Taxonomy" id="291208"/>
    <lineage>
        <taxon>Eukaryota</taxon>
        <taxon>Fungi</taxon>
        <taxon>Dikarya</taxon>
        <taxon>Ascomycota</taxon>
        <taxon>Saccharomycotina</taxon>
        <taxon>Pichiomycetes</taxon>
        <taxon>Metschnikowiaceae</taxon>
        <taxon>Australozyma</taxon>
    </lineage>
</organism>
<keyword evidence="1" id="KW-0472">Membrane</keyword>